<evidence type="ECO:0000256" key="1">
    <source>
        <dbReference type="SAM" id="MobiDB-lite"/>
    </source>
</evidence>
<evidence type="ECO:0000313" key="3">
    <source>
        <dbReference type="Proteomes" id="UP001341840"/>
    </source>
</evidence>
<feature type="region of interest" description="Disordered" evidence="1">
    <location>
        <begin position="1"/>
        <end position="56"/>
    </location>
</feature>
<accession>A0ABU6XMT8</accession>
<organism evidence="2 3">
    <name type="scientific">Stylosanthes scabra</name>
    <dbReference type="NCBI Taxonomy" id="79078"/>
    <lineage>
        <taxon>Eukaryota</taxon>
        <taxon>Viridiplantae</taxon>
        <taxon>Streptophyta</taxon>
        <taxon>Embryophyta</taxon>
        <taxon>Tracheophyta</taxon>
        <taxon>Spermatophyta</taxon>
        <taxon>Magnoliopsida</taxon>
        <taxon>eudicotyledons</taxon>
        <taxon>Gunneridae</taxon>
        <taxon>Pentapetalae</taxon>
        <taxon>rosids</taxon>
        <taxon>fabids</taxon>
        <taxon>Fabales</taxon>
        <taxon>Fabaceae</taxon>
        <taxon>Papilionoideae</taxon>
        <taxon>50 kb inversion clade</taxon>
        <taxon>dalbergioids sensu lato</taxon>
        <taxon>Dalbergieae</taxon>
        <taxon>Pterocarpus clade</taxon>
        <taxon>Stylosanthes</taxon>
    </lineage>
</organism>
<comment type="caution">
    <text evidence="2">The sequence shown here is derived from an EMBL/GenBank/DDBJ whole genome shotgun (WGS) entry which is preliminary data.</text>
</comment>
<gene>
    <name evidence="2" type="ORF">PIB30_065108</name>
</gene>
<dbReference type="Proteomes" id="UP001341840">
    <property type="component" value="Unassembled WGS sequence"/>
</dbReference>
<reference evidence="2 3" key="1">
    <citation type="journal article" date="2023" name="Plants (Basel)">
        <title>Bridging the Gap: Combining Genomics and Transcriptomics Approaches to Understand Stylosanthes scabra, an Orphan Legume from the Brazilian Caatinga.</title>
        <authorList>
            <person name="Ferreira-Neto J.R.C."/>
            <person name="da Silva M.D."/>
            <person name="Binneck E."/>
            <person name="de Melo N.F."/>
            <person name="da Silva R.H."/>
            <person name="de Melo A.L.T.M."/>
            <person name="Pandolfi V."/>
            <person name="Bustamante F.O."/>
            <person name="Brasileiro-Vidal A.C."/>
            <person name="Benko-Iseppon A.M."/>
        </authorList>
    </citation>
    <scope>NUCLEOTIDE SEQUENCE [LARGE SCALE GENOMIC DNA]</scope>
    <source>
        <tissue evidence="2">Leaves</tissue>
    </source>
</reference>
<keyword evidence="3" id="KW-1185">Reference proteome</keyword>
<name>A0ABU6XMT8_9FABA</name>
<dbReference type="EMBL" id="JASCZI010212093">
    <property type="protein sequence ID" value="MED6198313.1"/>
    <property type="molecule type" value="Genomic_DNA"/>
</dbReference>
<protein>
    <submittedName>
        <fullName evidence="2">Uncharacterized protein</fullName>
    </submittedName>
</protein>
<proteinExistence type="predicted"/>
<evidence type="ECO:0000313" key="2">
    <source>
        <dbReference type="EMBL" id="MED6198313.1"/>
    </source>
</evidence>
<sequence>MNSNSLTPPNPISLPKPQPCSAVPVGPVADRTRRRRPHCSPKSSSSPPPAPPLKSHFSPHTPVRRFLFSSRPPSPSPLPALVPVLVAAASSFVRVGSCSLRRHLLLCSRWFLFSSPPPPMLAKASPPCLPFSSRCPSLLHRLTSVASCRTSFVPPLRLENFYYRLLLMMSKKRKKGVGHCIDKSSVCREEEGRRNMGMQGLW</sequence>
<feature type="compositionally biased region" description="Pro residues" evidence="1">
    <location>
        <begin position="8"/>
        <end position="18"/>
    </location>
</feature>